<dbReference type="Proteomes" id="UP001177140">
    <property type="component" value="Unassembled WGS sequence"/>
</dbReference>
<feature type="region of interest" description="Disordered" evidence="1">
    <location>
        <begin position="1"/>
        <end position="57"/>
    </location>
</feature>
<reference evidence="2" key="1">
    <citation type="submission" date="2022-03" db="EMBL/GenBank/DDBJ databases">
        <title>A functionally conserved STORR gene fusion in Papaver species that diverged 16.8 million years ago.</title>
        <authorList>
            <person name="Catania T."/>
        </authorList>
    </citation>
    <scope>NUCLEOTIDE SEQUENCE</scope>
    <source>
        <strain evidence="2">S-191538</strain>
    </source>
</reference>
<organism evidence="2 3">
    <name type="scientific">Papaver nudicaule</name>
    <name type="common">Iceland poppy</name>
    <dbReference type="NCBI Taxonomy" id="74823"/>
    <lineage>
        <taxon>Eukaryota</taxon>
        <taxon>Viridiplantae</taxon>
        <taxon>Streptophyta</taxon>
        <taxon>Embryophyta</taxon>
        <taxon>Tracheophyta</taxon>
        <taxon>Spermatophyta</taxon>
        <taxon>Magnoliopsida</taxon>
        <taxon>Ranunculales</taxon>
        <taxon>Papaveraceae</taxon>
        <taxon>Papaveroideae</taxon>
        <taxon>Papaver</taxon>
    </lineage>
</organism>
<dbReference type="AlphaFoldDB" id="A0AA41RS62"/>
<keyword evidence="3" id="KW-1185">Reference proteome</keyword>
<proteinExistence type="predicted"/>
<evidence type="ECO:0000313" key="3">
    <source>
        <dbReference type="Proteomes" id="UP001177140"/>
    </source>
</evidence>
<evidence type="ECO:0000256" key="1">
    <source>
        <dbReference type="SAM" id="MobiDB-lite"/>
    </source>
</evidence>
<evidence type="ECO:0000313" key="2">
    <source>
        <dbReference type="EMBL" id="MCL7022710.1"/>
    </source>
</evidence>
<gene>
    <name evidence="2" type="ORF">MKW94_008860</name>
</gene>
<dbReference type="EMBL" id="JAJJMA010014102">
    <property type="protein sequence ID" value="MCL7022710.1"/>
    <property type="molecule type" value="Genomic_DNA"/>
</dbReference>
<comment type="caution">
    <text evidence="2">The sequence shown here is derived from an EMBL/GenBank/DDBJ whole genome shotgun (WGS) entry which is preliminary data.</text>
</comment>
<accession>A0AA41RS62</accession>
<sequence>MGSNEPEGVESTKSSPPPPIPADVVPLRMDSGGRETLKKVSKPKRVPMARNGMGTNDNRKCCQSITLKVVSNVEGYIYHYCVFAHSNQIIFPLLKLKNK</sequence>
<protein>
    <submittedName>
        <fullName evidence="2">Uncharacterized protein</fullName>
    </submittedName>
</protein>
<name>A0AA41RS62_PAPNU</name>